<protein>
    <recommendedName>
        <fullName evidence="3">Tellurite resistance protein TerB</fullName>
    </recommendedName>
</protein>
<accession>A0A5C6EM41</accession>
<reference evidence="1 2" key="1">
    <citation type="submission" date="2019-02" db="EMBL/GenBank/DDBJ databases">
        <title>Deep-cultivation of Planctomycetes and their phenomic and genomic characterization uncovers novel biology.</title>
        <authorList>
            <person name="Wiegand S."/>
            <person name="Jogler M."/>
            <person name="Boedeker C."/>
            <person name="Pinto D."/>
            <person name="Vollmers J."/>
            <person name="Rivas-Marin E."/>
            <person name="Kohn T."/>
            <person name="Peeters S.H."/>
            <person name="Heuer A."/>
            <person name="Rast P."/>
            <person name="Oberbeckmann S."/>
            <person name="Bunk B."/>
            <person name="Jeske O."/>
            <person name="Meyerdierks A."/>
            <person name="Storesund J.E."/>
            <person name="Kallscheuer N."/>
            <person name="Luecker S."/>
            <person name="Lage O.M."/>
            <person name="Pohl T."/>
            <person name="Merkel B.J."/>
            <person name="Hornburger P."/>
            <person name="Mueller R.-W."/>
            <person name="Bruemmer F."/>
            <person name="Labrenz M."/>
            <person name="Spormann A.M."/>
            <person name="Op Den Camp H."/>
            <person name="Overmann J."/>
            <person name="Amann R."/>
            <person name="Jetten M.S.M."/>
            <person name="Mascher T."/>
            <person name="Medema M.H."/>
            <person name="Devos D.P."/>
            <person name="Kaster A.-K."/>
            <person name="Ovreas L."/>
            <person name="Rohde M."/>
            <person name="Galperin M.Y."/>
            <person name="Jogler C."/>
        </authorList>
    </citation>
    <scope>NUCLEOTIDE SEQUENCE [LARGE SCALE GENOMIC DNA]</scope>
    <source>
        <strain evidence="1 2">Poly59</strain>
    </source>
</reference>
<dbReference type="InterPro" id="IPR029024">
    <property type="entry name" value="TerB-like"/>
</dbReference>
<dbReference type="Proteomes" id="UP000317977">
    <property type="component" value="Unassembled WGS sequence"/>
</dbReference>
<comment type="caution">
    <text evidence="1">The sequence shown here is derived from an EMBL/GenBank/DDBJ whole genome shotgun (WGS) entry which is preliminary data.</text>
</comment>
<name>A0A5C6EM41_9BACT</name>
<dbReference type="SUPFAM" id="SSF158682">
    <property type="entry name" value="TerB-like"/>
    <property type="match status" value="1"/>
</dbReference>
<sequence>MPEMDSLHRRGKALEDEFFHRVDEQLGARLREKLELEESRFDLEAETGFHDQELLDHLIDAGIRSSSIAALALVPAVFVAWADGRVTPAERQAILSAALRHGVKDSPTAFDLLETWLHHCPPQSLWKVWEEYAAAVDQTLTPKMSAMLHAEFLRMATNVANSSNARFGKGKLSVNEQVILDKLAAMQ</sequence>
<proteinExistence type="predicted"/>
<dbReference type="OrthoDB" id="5509086at2"/>
<dbReference type="RefSeq" id="WP_146535676.1">
    <property type="nucleotide sequence ID" value="NZ_SJPX01000004.1"/>
</dbReference>
<evidence type="ECO:0000313" key="1">
    <source>
        <dbReference type="EMBL" id="TWU49414.1"/>
    </source>
</evidence>
<organism evidence="1 2">
    <name type="scientific">Rubripirellula reticaptiva</name>
    <dbReference type="NCBI Taxonomy" id="2528013"/>
    <lineage>
        <taxon>Bacteria</taxon>
        <taxon>Pseudomonadati</taxon>
        <taxon>Planctomycetota</taxon>
        <taxon>Planctomycetia</taxon>
        <taxon>Pirellulales</taxon>
        <taxon>Pirellulaceae</taxon>
        <taxon>Rubripirellula</taxon>
    </lineage>
</organism>
<dbReference type="EMBL" id="SJPX01000004">
    <property type="protein sequence ID" value="TWU49414.1"/>
    <property type="molecule type" value="Genomic_DNA"/>
</dbReference>
<gene>
    <name evidence="1" type="ORF">Poly59_40290</name>
</gene>
<evidence type="ECO:0000313" key="2">
    <source>
        <dbReference type="Proteomes" id="UP000317977"/>
    </source>
</evidence>
<evidence type="ECO:0008006" key="3">
    <source>
        <dbReference type="Google" id="ProtNLM"/>
    </source>
</evidence>
<dbReference type="AlphaFoldDB" id="A0A5C6EM41"/>
<keyword evidence="2" id="KW-1185">Reference proteome</keyword>